<dbReference type="Proteomes" id="UP000830639">
    <property type="component" value="Chromosome"/>
</dbReference>
<feature type="transmembrane region" description="Helical" evidence="12">
    <location>
        <begin position="47"/>
        <end position="70"/>
    </location>
</feature>
<feature type="transmembrane region" description="Helical" evidence="12">
    <location>
        <begin position="171"/>
        <end position="189"/>
    </location>
</feature>
<evidence type="ECO:0000256" key="4">
    <source>
        <dbReference type="ARBA" id="ARBA00022670"/>
    </source>
</evidence>
<accession>A0ABY4JGK0</accession>
<organism evidence="14 15">
    <name type="scientific">Gottfriedia acidiceleris</name>
    <dbReference type="NCBI Taxonomy" id="371036"/>
    <lineage>
        <taxon>Bacteria</taxon>
        <taxon>Bacillati</taxon>
        <taxon>Bacillota</taxon>
        <taxon>Bacilli</taxon>
        <taxon>Bacillales</taxon>
        <taxon>Bacillaceae</taxon>
        <taxon>Gottfriedia</taxon>
    </lineage>
</organism>
<dbReference type="EMBL" id="CP096034">
    <property type="protein sequence ID" value="UPM52612.1"/>
    <property type="molecule type" value="Genomic_DNA"/>
</dbReference>
<feature type="transmembrane region" description="Helical" evidence="12">
    <location>
        <begin position="332"/>
        <end position="353"/>
    </location>
</feature>
<dbReference type="PANTHER" id="PTHR39188">
    <property type="entry name" value="MEMBRANE-ASSOCIATED ZINC METALLOPROTEASE M50B"/>
    <property type="match status" value="1"/>
</dbReference>
<keyword evidence="15" id="KW-1185">Reference proteome</keyword>
<keyword evidence="5 12" id="KW-0812">Transmembrane</keyword>
<keyword evidence="4 14" id="KW-0645">Protease</keyword>
<dbReference type="GO" id="GO:0006508">
    <property type="term" value="P:proteolysis"/>
    <property type="evidence" value="ECO:0007669"/>
    <property type="project" value="UniProtKB-KW"/>
</dbReference>
<gene>
    <name evidence="14" type="ORF">MY490_12270</name>
</gene>
<dbReference type="InterPro" id="IPR008915">
    <property type="entry name" value="Peptidase_M50"/>
</dbReference>
<evidence type="ECO:0000256" key="1">
    <source>
        <dbReference type="ARBA" id="ARBA00001947"/>
    </source>
</evidence>
<evidence type="ECO:0000259" key="13">
    <source>
        <dbReference type="Pfam" id="PF02163"/>
    </source>
</evidence>
<feature type="transmembrane region" description="Helical" evidence="12">
    <location>
        <begin position="195"/>
        <end position="211"/>
    </location>
</feature>
<dbReference type="RefSeq" id="WP_248265976.1">
    <property type="nucleotide sequence ID" value="NZ_CP096034.1"/>
</dbReference>
<evidence type="ECO:0000256" key="3">
    <source>
        <dbReference type="ARBA" id="ARBA00007931"/>
    </source>
</evidence>
<evidence type="ECO:0000256" key="5">
    <source>
        <dbReference type="ARBA" id="ARBA00022692"/>
    </source>
</evidence>
<evidence type="ECO:0000256" key="11">
    <source>
        <dbReference type="ARBA" id="ARBA00023136"/>
    </source>
</evidence>
<feature type="transmembrane region" description="Helical" evidence="12">
    <location>
        <begin position="85"/>
        <end position="102"/>
    </location>
</feature>
<keyword evidence="10" id="KW-0482">Metalloprotease</keyword>
<protein>
    <submittedName>
        <fullName evidence="14">Site-2 protease family protein</fullName>
    </submittedName>
</protein>
<comment type="similarity">
    <text evidence="3">Belongs to the peptidase M50B family.</text>
</comment>
<feature type="transmembrane region" description="Helical" evidence="12">
    <location>
        <begin position="141"/>
        <end position="159"/>
    </location>
</feature>
<feature type="domain" description="Peptidase M50" evidence="13">
    <location>
        <begin position="60"/>
        <end position="131"/>
    </location>
</feature>
<evidence type="ECO:0000256" key="8">
    <source>
        <dbReference type="ARBA" id="ARBA00022833"/>
    </source>
</evidence>
<dbReference type="CDD" id="cd06160">
    <property type="entry name" value="S2P-M50_like_2"/>
    <property type="match status" value="1"/>
</dbReference>
<dbReference type="Pfam" id="PF02163">
    <property type="entry name" value="Peptidase_M50"/>
    <property type="match status" value="1"/>
</dbReference>
<keyword evidence="7" id="KW-0378">Hydrolase</keyword>
<evidence type="ECO:0000256" key="10">
    <source>
        <dbReference type="ARBA" id="ARBA00023049"/>
    </source>
</evidence>
<keyword evidence="9 12" id="KW-1133">Transmembrane helix</keyword>
<keyword evidence="11 12" id="KW-0472">Membrane</keyword>
<dbReference type="GO" id="GO:0008233">
    <property type="term" value="F:peptidase activity"/>
    <property type="evidence" value="ECO:0007669"/>
    <property type="project" value="UniProtKB-KW"/>
</dbReference>
<keyword evidence="6" id="KW-0479">Metal-binding</keyword>
<evidence type="ECO:0000313" key="15">
    <source>
        <dbReference type="Proteomes" id="UP000830639"/>
    </source>
</evidence>
<evidence type="ECO:0000256" key="12">
    <source>
        <dbReference type="SAM" id="Phobius"/>
    </source>
</evidence>
<keyword evidence="8" id="KW-0862">Zinc</keyword>
<evidence type="ECO:0000256" key="2">
    <source>
        <dbReference type="ARBA" id="ARBA00004141"/>
    </source>
</evidence>
<proteinExistence type="inferred from homology"/>
<evidence type="ECO:0000256" key="7">
    <source>
        <dbReference type="ARBA" id="ARBA00022801"/>
    </source>
</evidence>
<evidence type="ECO:0000313" key="14">
    <source>
        <dbReference type="EMBL" id="UPM52612.1"/>
    </source>
</evidence>
<name>A0ABY4JGK0_9BACI</name>
<comment type="cofactor">
    <cofactor evidence="1">
        <name>Zn(2+)</name>
        <dbReference type="ChEBI" id="CHEBI:29105"/>
    </cofactor>
</comment>
<evidence type="ECO:0000256" key="6">
    <source>
        <dbReference type="ARBA" id="ARBA00022723"/>
    </source>
</evidence>
<evidence type="ECO:0000256" key="9">
    <source>
        <dbReference type="ARBA" id="ARBA00022989"/>
    </source>
</evidence>
<feature type="transmembrane region" description="Helical" evidence="12">
    <location>
        <begin position="114"/>
        <end position="135"/>
    </location>
</feature>
<dbReference type="PANTHER" id="PTHR39188:SF3">
    <property type="entry name" value="STAGE IV SPORULATION PROTEIN FB"/>
    <property type="match status" value="1"/>
</dbReference>
<sequence>MAQPMINNKTKKSLTKIGVLIALIGTKLKLLLPLLKAAKFLSFLSMILYLFVYGFTFGWYFAFALVYLLICHEGGHLIAAKQKGLPTSPAFFIPFVGAVISLKEMPKDAVTESYVAFGGPFLGLISVLPAIPLYHYTHNEFFGLVIALGCILNLFNLIPISPLDGGRILSVLPPIFWFIGIMMMLVYLFYQPNFIAFYIIILGITTFIKRIREAYQLKVIKEKIKLYEHTIKQFQFGIFNVYSDRTIVKRFFFPFFEDNKKLELEIHKERLEINYLIRSVRARIHEPDLDWRTYIDEKIQEIKHKRIAPLLKQQETLETYYVSSNRKKWQIFIAYIILASSLALLGFWSYGLIEHVLGR</sequence>
<comment type="subcellular location">
    <subcellularLocation>
        <location evidence="2">Membrane</location>
        <topology evidence="2">Multi-pass membrane protein</topology>
    </subcellularLocation>
</comment>
<reference evidence="14 15" key="1">
    <citation type="submission" date="2022-04" db="EMBL/GenBank/DDBJ databases">
        <title>Mechanism of arsenic methylation and mitigation arsenic toxicity by Bacillus sp. LH14 from an Arsenic-Contaminated Paddy Soil.</title>
        <authorList>
            <person name="Wang D."/>
        </authorList>
    </citation>
    <scope>NUCLEOTIDE SEQUENCE [LARGE SCALE GENOMIC DNA]</scope>
    <source>
        <strain evidence="14 15">LH14</strain>
    </source>
</reference>